<feature type="signal peptide" evidence="2">
    <location>
        <begin position="1"/>
        <end position="31"/>
    </location>
</feature>
<evidence type="ECO:0000313" key="4">
    <source>
        <dbReference type="Proteomes" id="UP000245461"/>
    </source>
</evidence>
<name>A0A317E6P0_9PROT</name>
<dbReference type="Proteomes" id="UP000245461">
    <property type="component" value="Unassembled WGS sequence"/>
</dbReference>
<dbReference type="Gene3D" id="3.10.450.160">
    <property type="entry name" value="inner membrane protein cigr"/>
    <property type="match status" value="1"/>
</dbReference>
<keyword evidence="4" id="KW-1185">Reference proteome</keyword>
<evidence type="ECO:0008006" key="5">
    <source>
        <dbReference type="Google" id="ProtNLM"/>
    </source>
</evidence>
<evidence type="ECO:0000256" key="2">
    <source>
        <dbReference type="SAM" id="SignalP"/>
    </source>
</evidence>
<comment type="caution">
    <text evidence="3">The sequence shown here is derived from an EMBL/GenBank/DDBJ whole genome shotgun (WGS) entry which is preliminary data.</text>
</comment>
<evidence type="ECO:0000313" key="3">
    <source>
        <dbReference type="EMBL" id="PWR22659.1"/>
    </source>
</evidence>
<feature type="region of interest" description="Disordered" evidence="1">
    <location>
        <begin position="31"/>
        <end position="116"/>
    </location>
</feature>
<dbReference type="InterPro" id="IPR024572">
    <property type="entry name" value="RcnB"/>
</dbReference>
<gene>
    <name evidence="3" type="ORF">DKG74_12390</name>
</gene>
<proteinExistence type="predicted"/>
<protein>
    <recommendedName>
        <fullName evidence="5">RcnB family protein</fullName>
    </recommendedName>
</protein>
<dbReference type="AlphaFoldDB" id="A0A317E6P0"/>
<keyword evidence="2" id="KW-0732">Signal</keyword>
<dbReference type="OrthoDB" id="6687316at2"/>
<evidence type="ECO:0000256" key="1">
    <source>
        <dbReference type="SAM" id="MobiDB-lite"/>
    </source>
</evidence>
<feature type="chain" id="PRO_5016412037" description="RcnB family protein" evidence="2">
    <location>
        <begin position="32"/>
        <end position="177"/>
    </location>
</feature>
<dbReference type="Pfam" id="PF11776">
    <property type="entry name" value="RcnB"/>
    <property type="match status" value="1"/>
</dbReference>
<accession>A0A317E6P0</accession>
<organism evidence="3 4">
    <name type="scientific">Zavarzinia aquatilis</name>
    <dbReference type="NCBI Taxonomy" id="2211142"/>
    <lineage>
        <taxon>Bacteria</taxon>
        <taxon>Pseudomonadati</taxon>
        <taxon>Pseudomonadota</taxon>
        <taxon>Alphaproteobacteria</taxon>
        <taxon>Rhodospirillales</taxon>
        <taxon>Zavarziniaceae</taxon>
        <taxon>Zavarzinia</taxon>
    </lineage>
</organism>
<feature type="compositionally biased region" description="Basic and acidic residues" evidence="1">
    <location>
        <begin position="65"/>
        <end position="78"/>
    </location>
</feature>
<dbReference type="EMBL" id="QGLE01000006">
    <property type="protein sequence ID" value="PWR22659.1"/>
    <property type="molecule type" value="Genomic_DNA"/>
</dbReference>
<sequence>MDHAGVSVVPKKTISILALALALSAPLAAQAQAPQGGPGQPPMAQDRQGGHDDGQRQGGQQQGGQHRDDAKRGGDHAGKPASASRHHSVTVNDDHRSRARQWFDGHPGWSKPLPSDLRGGVAVGGHLPSGHYQRPPTVIVDLLPRPPAGHAYFTVGTDVVLAVIATGVIAQIVLSAP</sequence>
<reference evidence="3 4" key="1">
    <citation type="submission" date="2018-05" db="EMBL/GenBank/DDBJ databases">
        <title>Zavarzinia sp. HR-AS.</title>
        <authorList>
            <person name="Lee Y."/>
            <person name="Jeon C.O."/>
        </authorList>
    </citation>
    <scope>NUCLEOTIDE SEQUENCE [LARGE SCALE GENOMIC DNA]</scope>
    <source>
        <strain evidence="3 4">HR-AS</strain>
    </source>
</reference>